<feature type="compositionally biased region" description="Pro residues" evidence="1">
    <location>
        <begin position="51"/>
        <end position="61"/>
    </location>
</feature>
<evidence type="ECO:0000313" key="3">
    <source>
        <dbReference type="EMBL" id="MDY7225550.1"/>
    </source>
</evidence>
<dbReference type="Proteomes" id="UP001291309">
    <property type="component" value="Unassembled WGS sequence"/>
</dbReference>
<evidence type="ECO:0000313" key="4">
    <source>
        <dbReference type="Proteomes" id="UP001291309"/>
    </source>
</evidence>
<keyword evidence="2" id="KW-0732">Signal</keyword>
<name>A0ABU5H0B2_9BACT</name>
<feature type="chain" id="PRO_5045961780" description="Porin" evidence="2">
    <location>
        <begin position="24"/>
        <end position="557"/>
    </location>
</feature>
<feature type="region of interest" description="Disordered" evidence="1">
    <location>
        <begin position="192"/>
        <end position="214"/>
    </location>
</feature>
<feature type="region of interest" description="Disordered" evidence="1">
    <location>
        <begin position="19"/>
        <end position="130"/>
    </location>
</feature>
<organism evidence="3 4">
    <name type="scientific">Hyalangium rubrum</name>
    <dbReference type="NCBI Taxonomy" id="3103134"/>
    <lineage>
        <taxon>Bacteria</taxon>
        <taxon>Pseudomonadati</taxon>
        <taxon>Myxococcota</taxon>
        <taxon>Myxococcia</taxon>
        <taxon>Myxococcales</taxon>
        <taxon>Cystobacterineae</taxon>
        <taxon>Archangiaceae</taxon>
        <taxon>Hyalangium</taxon>
    </lineage>
</organism>
<proteinExistence type="predicted"/>
<evidence type="ECO:0008006" key="5">
    <source>
        <dbReference type="Google" id="ProtNLM"/>
    </source>
</evidence>
<feature type="compositionally biased region" description="Basic and acidic residues" evidence="1">
    <location>
        <begin position="104"/>
        <end position="113"/>
    </location>
</feature>
<dbReference type="EMBL" id="JAXIVS010000001">
    <property type="protein sequence ID" value="MDY7225550.1"/>
    <property type="molecule type" value="Genomic_DNA"/>
</dbReference>
<evidence type="ECO:0000256" key="2">
    <source>
        <dbReference type="SAM" id="SignalP"/>
    </source>
</evidence>
<sequence>MNPRSLSAAAALAAALATLPASAQSRPDEDALFGGGQQEQPPTPASAAQPPATPEKTPPSSRPSEDSLFGGPSEGEQPSGDAPTPSGTVNPSAPPAQPPGVDQAGREETRDEQALSGTPTQEALGSEEHAEDPLKIGGQFYLRALAQGSEGVSFGSTTFSAPTLVDGYFDARPTDRLRGMVVGRLTFDPTLSSQGTGFLGTNPGDGSPNTPSVAVPPNPRVLLDQAWLRFDIARTVFVTAGKQHVKWGTSRFWNPTDFLSPQRRDPLAIFDARTGASMVKLHVPWEDKGWNFYGIALLDNAGPSSTLGRIGGAARAEVVLGQAEMGASAVLQRGRKPRFGLDLSSALGPLDVYAEAALRKGSDTPLYRLPEGITFEQLIEQAQGLEIDSLDDLRQLPIESYFPEGLTPQVSGGFTYTFAYNENDTATVGVEYFYNSTGYSTSIAYPYLIAQGQYQPFYVGKHYGGLYTVLAGPGSWDKTSFILSNLGNLSDRSFTSRLDVLHRALSYLSIEAYVAVNYGTKGGEFRFALDYPPFEVNGRPLLPAPIVQVGGGLRINL</sequence>
<gene>
    <name evidence="3" type="ORF">SYV04_04115</name>
</gene>
<feature type="signal peptide" evidence="2">
    <location>
        <begin position="1"/>
        <end position="23"/>
    </location>
</feature>
<evidence type="ECO:0000256" key="1">
    <source>
        <dbReference type="SAM" id="MobiDB-lite"/>
    </source>
</evidence>
<comment type="caution">
    <text evidence="3">The sequence shown here is derived from an EMBL/GenBank/DDBJ whole genome shotgun (WGS) entry which is preliminary data.</text>
</comment>
<keyword evidence="4" id="KW-1185">Reference proteome</keyword>
<reference evidence="3 4" key="1">
    <citation type="submission" date="2023-12" db="EMBL/GenBank/DDBJ databases">
        <title>the genome sequence of Hyalangium sp. s54d21.</title>
        <authorList>
            <person name="Zhang X."/>
        </authorList>
    </citation>
    <scope>NUCLEOTIDE SEQUENCE [LARGE SCALE GENOMIC DNA]</scope>
    <source>
        <strain evidence="4">s54d21</strain>
    </source>
</reference>
<dbReference type="RefSeq" id="WP_321544257.1">
    <property type="nucleotide sequence ID" value="NZ_JAXIVS010000001.1"/>
</dbReference>
<accession>A0ABU5H0B2</accession>
<protein>
    <recommendedName>
        <fullName evidence="5">Porin</fullName>
    </recommendedName>
</protein>